<name>X1UJX8_9ZZZZ</name>
<dbReference type="AlphaFoldDB" id="X1UJX8"/>
<evidence type="ECO:0000313" key="1">
    <source>
        <dbReference type="EMBL" id="GAI92659.1"/>
    </source>
</evidence>
<comment type="caution">
    <text evidence="1">The sequence shown here is derived from an EMBL/GenBank/DDBJ whole genome shotgun (WGS) entry which is preliminary data.</text>
</comment>
<reference evidence="1" key="1">
    <citation type="journal article" date="2014" name="Front. Microbiol.">
        <title>High frequency of phylogenetically diverse reductive dehalogenase-homologous genes in deep subseafloor sedimentary metagenomes.</title>
        <authorList>
            <person name="Kawai M."/>
            <person name="Futagami T."/>
            <person name="Toyoda A."/>
            <person name="Takaki Y."/>
            <person name="Nishi S."/>
            <person name="Hori S."/>
            <person name="Arai W."/>
            <person name="Tsubouchi T."/>
            <person name="Morono Y."/>
            <person name="Uchiyama I."/>
            <person name="Ito T."/>
            <person name="Fujiyama A."/>
            <person name="Inagaki F."/>
            <person name="Takami H."/>
        </authorList>
    </citation>
    <scope>NUCLEOTIDE SEQUENCE</scope>
    <source>
        <strain evidence="1">Expedition CK06-06</strain>
    </source>
</reference>
<accession>X1UJX8</accession>
<organism evidence="1">
    <name type="scientific">marine sediment metagenome</name>
    <dbReference type="NCBI Taxonomy" id="412755"/>
    <lineage>
        <taxon>unclassified sequences</taxon>
        <taxon>metagenomes</taxon>
        <taxon>ecological metagenomes</taxon>
    </lineage>
</organism>
<gene>
    <name evidence="1" type="ORF">S12H4_34660</name>
</gene>
<sequence>CALGGLLRPGIGILEAARLCPEDPLSHCVICSETKITHYGQDIRVSICKEHNRAWSKWLDEHLERKVHLSPRGRSVKANWIEVFREFVEDMRKEAEGLP</sequence>
<protein>
    <submittedName>
        <fullName evidence="1">Uncharacterized protein</fullName>
    </submittedName>
</protein>
<proteinExistence type="predicted"/>
<dbReference type="EMBL" id="BARW01020528">
    <property type="protein sequence ID" value="GAI92659.1"/>
    <property type="molecule type" value="Genomic_DNA"/>
</dbReference>
<feature type="non-terminal residue" evidence="1">
    <location>
        <position position="1"/>
    </location>
</feature>